<evidence type="ECO:0000256" key="4">
    <source>
        <dbReference type="ARBA" id="ARBA00022729"/>
    </source>
</evidence>
<dbReference type="EC" id="3.4.16.-" evidence="9"/>
<dbReference type="PANTHER" id="PTHR11802:SF113">
    <property type="entry name" value="SERINE CARBOXYPEPTIDASE CTSA-4.1"/>
    <property type="match status" value="1"/>
</dbReference>
<sequence length="326" mass="35228">MRTFSALLFAAAAASVFAAPLNSKQNLGKLGVANDGAALLPKLTATQSGKFSLFSHTDLPGYSLRTKDAKLCDANVKQSVGYLDVEGKHFFYWFFESRSSPSTDPLILWLNGGPGCSSLTGLFMELGPCSVSEGGKDTPYNENSWNSNANIIFLDQPTTVGFSYSDNPSEDVSNTEDAARDVYAFLQLFLKSHPKFAASEFHVTGESYAGHYVPAIASTILAGNIDAEAPDNDDDLLVINLTSIAIGNGLTDPLNQYEYYPEYACGNPYGPVFEEAECKAMKTKIGTCKSLIEGCYRYQSQFTCVPSAIYCNAGLISPFQKTGAER</sequence>
<dbReference type="PROSITE" id="PS00131">
    <property type="entry name" value="CARBOXYPEPT_SER_SER"/>
    <property type="match status" value="1"/>
</dbReference>
<feature type="signal peptide" evidence="9">
    <location>
        <begin position="1"/>
        <end position="18"/>
    </location>
</feature>
<dbReference type="GO" id="GO:0006508">
    <property type="term" value="P:proteolysis"/>
    <property type="evidence" value="ECO:0007669"/>
    <property type="project" value="UniProtKB-KW"/>
</dbReference>
<dbReference type="FunFam" id="1.10.287.410:FF:000001">
    <property type="entry name" value="Carboxypeptidase Y"/>
    <property type="match status" value="1"/>
</dbReference>
<evidence type="ECO:0000256" key="3">
    <source>
        <dbReference type="ARBA" id="ARBA00022670"/>
    </source>
</evidence>
<dbReference type="GO" id="GO:0000328">
    <property type="term" value="C:fungal-type vacuole lumen"/>
    <property type="evidence" value="ECO:0007669"/>
    <property type="project" value="UniProtKB-ARBA"/>
</dbReference>
<evidence type="ECO:0000256" key="9">
    <source>
        <dbReference type="RuleBase" id="RU361156"/>
    </source>
</evidence>
<evidence type="ECO:0000313" key="10">
    <source>
        <dbReference type="EMBL" id="ORY48638.1"/>
    </source>
</evidence>
<dbReference type="STRING" id="329046.A0A1Y2CNN3"/>
<keyword evidence="3 9" id="KW-0645">Protease</keyword>
<evidence type="ECO:0000256" key="2">
    <source>
        <dbReference type="ARBA" id="ARBA00022645"/>
    </source>
</evidence>
<protein>
    <recommendedName>
        <fullName evidence="9">Carboxypeptidase</fullName>
        <ecNumber evidence="9">3.4.16.-</ecNumber>
    </recommendedName>
</protein>
<comment type="similarity">
    <text evidence="1 9">Belongs to the peptidase S10 family.</text>
</comment>
<feature type="chain" id="PRO_5011831165" description="Carboxypeptidase" evidence="9">
    <location>
        <begin position="19"/>
        <end position="326"/>
    </location>
</feature>
<evidence type="ECO:0000256" key="1">
    <source>
        <dbReference type="ARBA" id="ARBA00009431"/>
    </source>
</evidence>
<dbReference type="EMBL" id="MCGO01000011">
    <property type="protein sequence ID" value="ORY48638.1"/>
    <property type="molecule type" value="Genomic_DNA"/>
</dbReference>
<evidence type="ECO:0000256" key="5">
    <source>
        <dbReference type="ARBA" id="ARBA00022801"/>
    </source>
</evidence>
<accession>A0A1Y2CNN3</accession>
<dbReference type="InterPro" id="IPR029058">
    <property type="entry name" value="AB_hydrolase_fold"/>
</dbReference>
<keyword evidence="2 9" id="KW-0121">Carboxypeptidase</keyword>
<reference evidence="10 11" key="1">
    <citation type="submission" date="2016-07" db="EMBL/GenBank/DDBJ databases">
        <title>Pervasive Adenine N6-methylation of Active Genes in Fungi.</title>
        <authorList>
            <consortium name="DOE Joint Genome Institute"/>
            <person name="Mondo S.J."/>
            <person name="Dannebaum R.O."/>
            <person name="Kuo R.C."/>
            <person name="Labutti K."/>
            <person name="Haridas S."/>
            <person name="Kuo A."/>
            <person name="Salamov A."/>
            <person name="Ahrendt S.R."/>
            <person name="Lipzen A."/>
            <person name="Sullivan W."/>
            <person name="Andreopoulos W.B."/>
            <person name="Clum A."/>
            <person name="Lindquist E."/>
            <person name="Daum C."/>
            <person name="Ramamoorthy G.K."/>
            <person name="Gryganskyi A."/>
            <person name="Culley D."/>
            <person name="Magnuson J.K."/>
            <person name="James T.Y."/>
            <person name="O'Malley M.A."/>
            <person name="Stajich J.E."/>
            <person name="Spatafora J.W."/>
            <person name="Visel A."/>
            <person name="Grigoriev I.V."/>
        </authorList>
    </citation>
    <scope>NUCLEOTIDE SEQUENCE [LARGE SCALE GENOMIC DNA]</scope>
    <source>
        <strain evidence="10 11">JEL800</strain>
    </source>
</reference>
<name>A0A1Y2CNN3_9FUNG</name>
<comment type="catalytic activity">
    <reaction evidence="8">
        <text>Release of a C-terminal amino acid with broad specificity.</text>
        <dbReference type="EC" id="3.4.16.5"/>
    </reaction>
</comment>
<keyword evidence="4 9" id="KW-0732">Signal</keyword>
<keyword evidence="5 9" id="KW-0378">Hydrolase</keyword>
<dbReference type="GO" id="GO:0004185">
    <property type="term" value="F:serine-type carboxypeptidase activity"/>
    <property type="evidence" value="ECO:0007669"/>
    <property type="project" value="UniProtKB-UniRule"/>
</dbReference>
<keyword evidence="6" id="KW-1015">Disulfide bond</keyword>
<dbReference type="PRINTS" id="PR00724">
    <property type="entry name" value="CRBOXYPTASEC"/>
</dbReference>
<dbReference type="Proteomes" id="UP000193642">
    <property type="component" value="Unassembled WGS sequence"/>
</dbReference>
<dbReference type="InterPro" id="IPR001563">
    <property type="entry name" value="Peptidase_S10"/>
</dbReference>
<dbReference type="Gene3D" id="3.40.50.1820">
    <property type="entry name" value="alpha/beta hydrolase"/>
    <property type="match status" value="1"/>
</dbReference>
<dbReference type="SUPFAM" id="SSF53474">
    <property type="entry name" value="alpha/beta-Hydrolases"/>
    <property type="match status" value="1"/>
</dbReference>
<dbReference type="Pfam" id="PF00450">
    <property type="entry name" value="Peptidase_S10"/>
    <property type="match status" value="1"/>
</dbReference>
<dbReference type="AlphaFoldDB" id="A0A1Y2CNN3"/>
<evidence type="ECO:0000256" key="6">
    <source>
        <dbReference type="ARBA" id="ARBA00023157"/>
    </source>
</evidence>
<dbReference type="OrthoDB" id="443318at2759"/>
<dbReference type="InterPro" id="IPR018202">
    <property type="entry name" value="Ser_caboxypep_ser_AS"/>
</dbReference>
<keyword evidence="7" id="KW-0325">Glycoprotein</keyword>
<evidence type="ECO:0000256" key="8">
    <source>
        <dbReference type="ARBA" id="ARBA00052076"/>
    </source>
</evidence>
<comment type="caution">
    <text evidence="10">The sequence shown here is derived from an EMBL/GenBank/DDBJ whole genome shotgun (WGS) entry which is preliminary data.</text>
</comment>
<evidence type="ECO:0000313" key="11">
    <source>
        <dbReference type="Proteomes" id="UP000193642"/>
    </source>
</evidence>
<keyword evidence="11" id="KW-1185">Reference proteome</keyword>
<organism evidence="10 11">
    <name type="scientific">Rhizoclosmatium globosum</name>
    <dbReference type="NCBI Taxonomy" id="329046"/>
    <lineage>
        <taxon>Eukaryota</taxon>
        <taxon>Fungi</taxon>
        <taxon>Fungi incertae sedis</taxon>
        <taxon>Chytridiomycota</taxon>
        <taxon>Chytridiomycota incertae sedis</taxon>
        <taxon>Chytridiomycetes</taxon>
        <taxon>Chytridiales</taxon>
        <taxon>Chytriomycetaceae</taxon>
        <taxon>Rhizoclosmatium</taxon>
    </lineage>
</organism>
<gene>
    <name evidence="10" type="ORF">BCR33DRAFT_695781</name>
</gene>
<dbReference type="Gene3D" id="1.10.287.410">
    <property type="match status" value="1"/>
</dbReference>
<dbReference type="PANTHER" id="PTHR11802">
    <property type="entry name" value="SERINE PROTEASE FAMILY S10 SERINE CARBOXYPEPTIDASE"/>
    <property type="match status" value="1"/>
</dbReference>
<proteinExistence type="inferred from homology"/>
<evidence type="ECO:0000256" key="7">
    <source>
        <dbReference type="ARBA" id="ARBA00023180"/>
    </source>
</evidence>